<protein>
    <submittedName>
        <fullName evidence="2">Uncharacterized protein</fullName>
    </submittedName>
</protein>
<dbReference type="OrthoDB" id="5598843at2759"/>
<evidence type="ECO:0000313" key="3">
    <source>
        <dbReference type="Proteomes" id="UP001146351"/>
    </source>
</evidence>
<feature type="non-terminal residue" evidence="2">
    <location>
        <position position="1"/>
    </location>
</feature>
<accession>A0A9W9ISG8</accession>
<dbReference type="Proteomes" id="UP001146351">
    <property type="component" value="Unassembled WGS sequence"/>
</dbReference>
<sequence length="191" mass="20764">GSTSIYDLRALRTPTHHLVCSRWRGGPSRQSSQRHQNNANRDRASGGQGDGRGGNAAWAASGPAQEPHVPVRGFNAGEAKNILKKGTIGLFDLPVPKHSTHQYLINPSPDSKASFYKPTGKDTNNQRSGAPWGSKSNTMAGGKDFFVELRKQITTLQRSGPPSAVDGKVYEYFVSRLAWHGEPLMGLVHLH</sequence>
<reference evidence="2" key="2">
    <citation type="journal article" date="2023" name="IMA Fungus">
        <title>Comparative genomic study of the Penicillium genus elucidates a diverse pangenome and 15 lateral gene transfer events.</title>
        <authorList>
            <person name="Petersen C."/>
            <person name="Sorensen T."/>
            <person name="Nielsen M.R."/>
            <person name="Sondergaard T.E."/>
            <person name="Sorensen J.L."/>
            <person name="Fitzpatrick D.A."/>
            <person name="Frisvad J.C."/>
            <person name="Nielsen K.L."/>
        </authorList>
    </citation>
    <scope>NUCLEOTIDE SEQUENCE</scope>
    <source>
        <strain evidence="2">IBT 21917</strain>
    </source>
</reference>
<feature type="region of interest" description="Disordered" evidence="1">
    <location>
        <begin position="20"/>
        <end position="69"/>
    </location>
</feature>
<dbReference type="EMBL" id="JAPQKO010000001">
    <property type="protein sequence ID" value="KAJ5183169.1"/>
    <property type="molecule type" value="Genomic_DNA"/>
</dbReference>
<feature type="compositionally biased region" description="Polar residues" evidence="1">
    <location>
        <begin position="28"/>
        <end position="39"/>
    </location>
</feature>
<organism evidence="2 3">
    <name type="scientific">Penicillium capsulatum</name>
    <dbReference type="NCBI Taxonomy" id="69766"/>
    <lineage>
        <taxon>Eukaryota</taxon>
        <taxon>Fungi</taxon>
        <taxon>Dikarya</taxon>
        <taxon>Ascomycota</taxon>
        <taxon>Pezizomycotina</taxon>
        <taxon>Eurotiomycetes</taxon>
        <taxon>Eurotiomycetidae</taxon>
        <taxon>Eurotiales</taxon>
        <taxon>Aspergillaceae</taxon>
        <taxon>Penicillium</taxon>
    </lineage>
</organism>
<name>A0A9W9ISG8_9EURO</name>
<keyword evidence="3" id="KW-1185">Reference proteome</keyword>
<evidence type="ECO:0000256" key="1">
    <source>
        <dbReference type="SAM" id="MobiDB-lite"/>
    </source>
</evidence>
<comment type="caution">
    <text evidence="2">The sequence shown here is derived from an EMBL/GenBank/DDBJ whole genome shotgun (WGS) entry which is preliminary data.</text>
</comment>
<proteinExistence type="predicted"/>
<gene>
    <name evidence="2" type="ORF">N7492_000785</name>
</gene>
<reference evidence="2" key="1">
    <citation type="submission" date="2022-11" db="EMBL/GenBank/DDBJ databases">
        <authorList>
            <person name="Petersen C."/>
        </authorList>
    </citation>
    <scope>NUCLEOTIDE SEQUENCE</scope>
    <source>
        <strain evidence="2">IBT 21917</strain>
    </source>
</reference>
<evidence type="ECO:0000313" key="2">
    <source>
        <dbReference type="EMBL" id="KAJ5183169.1"/>
    </source>
</evidence>
<dbReference type="AlphaFoldDB" id="A0A9W9ISG8"/>